<keyword evidence="2" id="KW-1185">Reference proteome</keyword>
<feature type="non-terminal residue" evidence="1">
    <location>
        <position position="42"/>
    </location>
</feature>
<protein>
    <submittedName>
        <fullName evidence="1">Cc_bv24.2_28.7_pseudo</fullName>
    </submittedName>
</protein>
<sequence length="42" mass="5029">MRYVTDHRRQGITPITILHLFRQHRCTAANASTKMMKIHHEK</sequence>
<dbReference type="AlphaFoldDB" id="A0A8J2MS14"/>
<name>A0A8J2MS14_COTCN</name>
<reference evidence="1" key="1">
    <citation type="submission" date="2021-04" db="EMBL/GenBank/DDBJ databases">
        <authorList>
            <person name="Chebbi M.A.C M."/>
        </authorList>
    </citation>
    <scope>NUCLEOTIDE SEQUENCE</scope>
</reference>
<gene>
    <name evidence="1" type="ORF">HICCMSTLAB_LOCUS6155</name>
</gene>
<organism evidence="1 2">
    <name type="scientific">Cotesia congregata</name>
    <name type="common">Parasitoid wasp</name>
    <name type="synonym">Apanteles congregatus</name>
    <dbReference type="NCBI Taxonomy" id="51543"/>
    <lineage>
        <taxon>Eukaryota</taxon>
        <taxon>Metazoa</taxon>
        <taxon>Ecdysozoa</taxon>
        <taxon>Arthropoda</taxon>
        <taxon>Hexapoda</taxon>
        <taxon>Insecta</taxon>
        <taxon>Pterygota</taxon>
        <taxon>Neoptera</taxon>
        <taxon>Endopterygota</taxon>
        <taxon>Hymenoptera</taxon>
        <taxon>Apocrita</taxon>
        <taxon>Ichneumonoidea</taxon>
        <taxon>Braconidae</taxon>
        <taxon>Microgastrinae</taxon>
        <taxon>Cotesia</taxon>
    </lineage>
</organism>
<evidence type="ECO:0000313" key="1">
    <source>
        <dbReference type="EMBL" id="CAG5092472.1"/>
    </source>
</evidence>
<comment type="caution">
    <text evidence="1">The sequence shown here is derived from an EMBL/GenBank/DDBJ whole genome shotgun (WGS) entry which is preliminary data.</text>
</comment>
<accession>A0A8J2MS14</accession>
<proteinExistence type="predicted"/>
<dbReference type="EMBL" id="CAJNRD030001120">
    <property type="protein sequence ID" value="CAG5092472.1"/>
    <property type="molecule type" value="Genomic_DNA"/>
</dbReference>
<evidence type="ECO:0000313" key="2">
    <source>
        <dbReference type="Proteomes" id="UP000786811"/>
    </source>
</evidence>
<dbReference type="Proteomes" id="UP000786811">
    <property type="component" value="Unassembled WGS sequence"/>
</dbReference>